<proteinExistence type="predicted"/>
<dbReference type="Proteomes" id="UP001500954">
    <property type="component" value="Unassembled WGS sequence"/>
</dbReference>
<evidence type="ECO:0000259" key="1">
    <source>
        <dbReference type="PROSITE" id="PS50060"/>
    </source>
</evidence>
<sequence length="4591" mass="482163">MQNITAMKKPTIYKSAFVVLFILLCINGMAQTYEPFAVRKNIDIKGSMLVIGNSILGQDNNDFNDSTKDNQDISMQYIDIDSDTSTFSSSSADLLLPDHEDGSATDCYRVAYAGLYWGAILQSGSRTDINNVKLKIPGSTTYTDITGEIVYDAIVNPIIAETGEPGNTPYACYAEVTDLLSGLSDIEGTYTLANVTSSIGFNNSTGLAAGWTLIIIYEDPELHTKSFTTFDGFSHIFDGHQETIPVTGFTTPPAGNIDLQFAYAVLDGDRTKRATKLEINGKEVTTPLRSANKFFGSVIENTNGVSNPRNPNSSNTLGYDTGFLEILSAEPEFIKNNDSSADFRLQVARGQADPIFAFLSAFAVDIIAPDIDLTKVVLDTSGDDIDGDDVNLGQNLFYEITYQSTGNDNVTEFTIKDILPDNIIFDPATDIDLTNAGGATLQSYDPVTRTLIFSIPDESVEVNDPAFVIRLAVRVVPNCYDLSQACSNEIQNQAFATYRGVINTNWIQDEGSFATTECLGVPGSTNFLVDISNCSFERTEVLCGNSVVITAADGYDSYSWSTSPTGTPVIGTGQTYTATGTGTFYVTNTTSATCISIVEQITVIPYGNTITNPVIPFADLTPVCPNDGKVLPYIFLCGANDTRAITTGISDAVSIIWEKLDETSCDPVTVDDCANENDACTWNQVGTGPNYTADQAGEFRIVINYPGGCFSIFYFNVYQNLLNPTVIAKDIICNTLGEITVGGVPSGYEYSLDPNGSYQSSNVFSIDTAGYYTVYIRQVGVDTNPCIFETPSIYVRDRDVSVSTVVTQPNCNGDKGSIQLAVNNGLPQYYYSLSEGGTLVNSVGPITNSDYTFANLNPGTYTYTISTDDGCLFTGDIEIINPPVLTATVALTRPLTCTDGEITVYPEGGTPPYQYYVNGATISQDSPIITVPTAGDYNIIVIDANNCSTTTSITVEAISAPNFTVSHTDILCYGDNTGQIQFNVTNANGYTIEYSIDNGTTYQSNPTFSNLTAATYTTNIKYSLNGIECFSTSEDIIITQPDIALTASAGVSELAGCGPNGEGKVRITNPQGGTPPYEYSFDNQATWTSTNEAYVAPGTYTLYIRDANGCIYAMPGIIVDPEPVPPTITVSDPDFNCDGTANATVTVTNEGSNSYTYTYLLDGVENPNTADPKTFLDVSEGSHTVTVTYKLETVPTYSNLLNENFGSGAPTTSPGIASAYCFNDQRVNSPYPCGTRSVEDNQYSVASFFWRSDDPSSNNSGAWYHFQDHTTNGADPDGRFLLVNIGSAAGPYGVLYSKPINDVIPNQDIKVDLYLANLMRSVYTVQDDPDFRIQLVDGSGTVIAEQFTGTIPKNEQWNFSQLTLNPGNNTNLTFVIRSGSVEYFGNDALIDDISVYQLPVTCIEQVDFPFVVNSGNAFTADVTGTSNVSCSTGSDGTITIAAQNFDPANGFQYSLDGVNWNTQMTSPYTITGLAAGSYTIHVRYEDAVDTCSFTFNHDIIAPTLLEVNASGTPVTCLDGSTVTATATGGTPAYSYELLDNTLNLIANFPSNGILTNISAGNYTIRATDANGCVATTTLDLIAPTAPTASISNADYCYDTSNGATLEVTASGGQTPYEYSINGGAFQSSNSFTNLTPGNYDITVRDAYGCTVALPTETIAAQVNVDVVLTKALDCRASPDAVITGTISDGYLPYSVTLIQGSGIPNLTGNTFTLTTGTDGTYQFQITDANGCQAVSNVITVNPIENPTATTTTVNPSCNGDSNGSVQIIPANGVGPYSYSFEGSSFTSTSLYTGLAAGTYTYQVQDANECIFNGTVTLTEPTTLVATASATTFSCDANNTKQSATVTIAVPTTGTAPYLYSFNGSGFSSNNTLTVNDNGTDQTITYAVQDANGCTANGSITILQLDPPTDLDFSSTDVTCTTTTSTVTVTATNGVGPLEYETIAPSPIIVGKQTSNAFSGLTPGTYIFRVTDANGCYYTESYTINPVTPIAITGLKLSDVLCNGDNTGAVQFTVSGYAGSYTSTLTNGSGTLVQSGNTIDLTNLIAGSYTVEVTDLTTGCTADETITISEPANPVSLTATTTNVHCNEDNSQITVTPSGGTPNYTYAAVITGTTAPTTYNGSNVITVDTNSATNLVWDVYVKDANGCTAMTSVTITEDPLPTVTAPTVSNQCTATSGFTFTVTATGLAPLSYSINGGLSYQTSPTFTVNAAGSYTITVRDANGCTATSATQTDVFPPITTSALLTKDLTCSLPQEASIDISVSGGNPPYTYEVSTDGGSSYSPIAGSPYTTTNAGTYQFRITDANGCTQETNVITVNATNNVTVSTSVINPTCNGSTDGSIQLTSLTGEAPFTYSIDAGTTFASSNVFGGLAAGGYNYVVRDSKGCDVSGTINLSNPLPIDVTIISNPIQCSPSIDGSLDITINSGGVTSFTYTLYDNTSTQVGSSVTTASTTHSFSGLSFGDYFVTIVDANGCEYRSTEQRIETPPYLDLDATVAGGTCVIGATVDVSVNAGLSPYTYSIYGQPATSVGPTASTTQTFTGLDHGVTYFFQVEDSVGCISIIEVTTPILSAINIDSITTTDVTCNGADNGSVNFTVSDYDGTVTSLFYEVRDELTNTAISPAKNGTINSLTGAPVNGTITGLGAGNYTLFVRESDGSLCTTSSPFQITEPIQPLFSAVSNTINANCNTGAQLTITTTGGTGPYQYAAGALGFTPTSGDFGSNNVLNLNPSIRTNWDIVVEDANGCQVRLNQDITSDAPPTVDPVPQQCFDGTPFNITLVEGTGTAIAPLTYSIGGAYQTSPTFSINMAGTYTVSVKDGNGCIASTTYIVEPPLLLDANMTQDLTCILDASITLTASGGTGSYNTFEVSYNGGGYVVIAGSPYTANVDGTYQFRVTDSQGCQAISNVITVTPNTTPTFTETHTDVSCNGGSDGSIVITAANGIAPYQYSIDNGATFQASNVFSGLSGGTYNVVVRDSKNCDSAATPVTINDPTAVAGTGSLTQGLTCGSGNATQPAIVTITGSGGTAPYTYSFDGGVNYSSTNTYATYTAGTVTAYIKDANGCIIATPIDVNIPALDVPTDLDFSSTSVTCLAVTSDVTLTPTGGVAPLSYEIISPASATSNTTGVSSGIFTGLAPDTYVFTVTDANGCYYTESYTVDPVTNITVSRLLVNDVSCNGDSDGAVDFTVSNFSGTYSYTINGGAAIVGQTATTINLTGLPAGDQTIVVTDDTTGCTDTVTITVSEPTTLALIEADNINATCNFGAQVTVTASNGTPPYQYAFVIDGSAPTVSDYTNNNTAVLDPATNTDWDVWVQDANGCTAQIDVVISTDPLPTVTVPTFADNQCNLNGDPYTFTVTGTTGIPPFEYSIGNGFQSSPTFTVSTPGTYSVTVRDGNGCTATSGTSITVYPALDLTPSITTLPSCTNDDGVITVTGSGGSGNYSYGISPSPASVSISGNVISGVPSGTYTVTITDTVTNCTKDATITLDAATPVTFTPVPTDVSCNGGSDGSITVNLPASNDNPIYTYEITAPIVVAPQTSNVFTGLAPGTYTVQVTSGRDCIATQDVIVGEPNSIVVPAPTVVDYACTAGTNTTTFASITVNSVTGGSGNYIIYEFIKGATVVQSGSSNVYTESDLSGGNYTINVYDDNGCSGSTTATIEPFIALEDLTVNVDNAITCINDEDITVSVTSTGGIPTNLEYTLEDANGVLPNQTNTTGVFTGLPIGNYIITVENLDTQCSLQTVHYVNDPNTFDLNIDSVIDVTCFSDNDGSVNVTLIDRIPTPNDESGPFTYNVVDALGATVTSGTTANAGPITISGLVSGTYSITATLTNTPFCTVSENFTITAPTAALSITETHTEITCISGNNDGTISASATGGWPGDYEYQLELTSGTIITAYSSTYHFTGLTAGDYIVSVRDSKGCIASTNVSLVNPAPIDATIAATPTLLSCFGDTNATITVSNVTGGQGSNYTYTLNKTAPTPSSSGPQTSPIFSGLGSGTYNVTVTDGYDCEFTTADIVISEPSQLVADLIKASSQTCLTEATLTLSAVGGIGPYEYSDDIVFNTVLGSFSTDVTFSVPVGTYVYYVRDTNGCIATVSNEITIEPLEPLIVNLDTTNATINCAGESTGVIIAEAQGGLGNYIYTLQDDSGNDITPVTQDTPGVFTGLPIGTYQVFVESGDCDVTSATVTITEPSEPLTAQFVTTDVSCNGANDGIIEVIASGGTGIIKYAISPQMDQFFDEPIFDDLFPGTYQVIVQDELGCYILEDITIVEPTPVILNIVPNSIIPEICDGDMNGAFSIEISGGTAPYSVALDDINGTYTTGVLENTPFTFSGLSGSDHIVYVMDSEGCESEWNITFPESVKIEPVAIVEYGCTNNMSTNTVTVEVDESITDPSELDYSLNGGPYQSSNVFINVPAGLDHFIDVRHINGCIQRTENFDIEQYEPLELVLENGGLNEIVAVATGGTGNYEFTLNGESYGSENTFLIYASGDYTVTVTDSNGCVATATKYFEYIDVCIPNYFVPQNGGWGPGCTSQYKDMTFDIFDRYGRKIATLRVGEKWDGNYRGAPLPSGDYWYVVKLNDPKDDREFVGHFTLYR</sequence>
<dbReference type="NCBIfam" id="TIGR04131">
    <property type="entry name" value="Bac_Flav_CTERM"/>
    <property type="match status" value="1"/>
</dbReference>
<evidence type="ECO:0000313" key="2">
    <source>
        <dbReference type="EMBL" id="GAA3566502.1"/>
    </source>
</evidence>
<reference evidence="3" key="1">
    <citation type="journal article" date="2019" name="Int. J. Syst. Evol. Microbiol.">
        <title>The Global Catalogue of Microorganisms (GCM) 10K type strain sequencing project: providing services to taxonomists for standard genome sequencing and annotation.</title>
        <authorList>
            <consortium name="The Broad Institute Genomics Platform"/>
            <consortium name="The Broad Institute Genome Sequencing Center for Infectious Disease"/>
            <person name="Wu L."/>
            <person name="Ma J."/>
        </authorList>
    </citation>
    <scope>NUCLEOTIDE SEQUENCE [LARGE SCALE GENOMIC DNA]</scope>
    <source>
        <strain evidence="3">JCM 17111</strain>
    </source>
</reference>
<keyword evidence="3" id="KW-1185">Reference proteome</keyword>
<dbReference type="Pfam" id="PF13573">
    <property type="entry name" value="SprB"/>
    <property type="match status" value="12"/>
</dbReference>
<evidence type="ECO:0000313" key="3">
    <source>
        <dbReference type="Proteomes" id="UP001500954"/>
    </source>
</evidence>
<dbReference type="InterPro" id="IPR022409">
    <property type="entry name" value="PKD/Chitinase_dom"/>
</dbReference>
<dbReference type="PROSITE" id="PS50060">
    <property type="entry name" value="MAM_2"/>
    <property type="match status" value="1"/>
</dbReference>
<dbReference type="SMART" id="SM00089">
    <property type="entry name" value="PKD"/>
    <property type="match status" value="2"/>
</dbReference>
<dbReference type="InterPro" id="IPR026341">
    <property type="entry name" value="T9SS_type_B"/>
</dbReference>
<protein>
    <recommendedName>
        <fullName evidence="1">MAM domain-containing protein</fullName>
    </recommendedName>
</protein>
<dbReference type="Gene3D" id="2.60.40.740">
    <property type="match status" value="1"/>
</dbReference>
<name>A0ABP6XHM4_9FLAO</name>
<dbReference type="EMBL" id="BAABCY010000036">
    <property type="protein sequence ID" value="GAA3566502.1"/>
    <property type="molecule type" value="Genomic_DNA"/>
</dbReference>
<dbReference type="InterPro" id="IPR000998">
    <property type="entry name" value="MAM_dom"/>
</dbReference>
<gene>
    <name evidence="2" type="ORF">GCM10022395_16050</name>
</gene>
<feature type="domain" description="MAM" evidence="1">
    <location>
        <begin position="1219"/>
        <end position="1404"/>
    </location>
</feature>
<comment type="caution">
    <text evidence="2">The sequence shown here is derived from an EMBL/GenBank/DDBJ whole genome shotgun (WGS) entry which is preliminary data.</text>
</comment>
<organism evidence="2 3">
    <name type="scientific">Snuella lapsa</name>
    <dbReference type="NCBI Taxonomy" id="870481"/>
    <lineage>
        <taxon>Bacteria</taxon>
        <taxon>Pseudomonadati</taxon>
        <taxon>Bacteroidota</taxon>
        <taxon>Flavobacteriia</taxon>
        <taxon>Flavobacteriales</taxon>
        <taxon>Flavobacteriaceae</taxon>
        <taxon>Snuella</taxon>
    </lineage>
</organism>
<accession>A0ABP6XHM4</accession>
<dbReference type="InterPro" id="IPR025667">
    <property type="entry name" value="SprB_repeat"/>
</dbReference>